<organism evidence="1 2">
    <name type="scientific">Ovis ammon polii x Ovis aries</name>
    <dbReference type="NCBI Taxonomy" id="2918886"/>
    <lineage>
        <taxon>Eukaryota</taxon>
        <taxon>Metazoa</taxon>
        <taxon>Chordata</taxon>
        <taxon>Craniata</taxon>
        <taxon>Vertebrata</taxon>
        <taxon>Euteleostomi</taxon>
        <taxon>Mammalia</taxon>
        <taxon>Eutheria</taxon>
        <taxon>Laurasiatheria</taxon>
        <taxon>Artiodactyla</taxon>
        <taxon>Ruminantia</taxon>
        <taxon>Pecora</taxon>
        <taxon>Bovidae</taxon>
        <taxon>Caprinae</taxon>
        <taxon>Ovis</taxon>
    </lineage>
</organism>
<dbReference type="Proteomes" id="UP001057279">
    <property type="component" value="Linkage Group LG14"/>
</dbReference>
<proteinExistence type="predicted"/>
<feature type="non-terminal residue" evidence="1">
    <location>
        <position position="1"/>
    </location>
</feature>
<comment type="caution">
    <text evidence="1">The sequence shown here is derived from an EMBL/GenBank/DDBJ whole genome shotgun (WGS) entry which is preliminary data.</text>
</comment>
<name>A0ACB9UNK4_9CETA</name>
<accession>A0ACB9UNK4</accession>
<gene>
    <name evidence="1" type="ORF">MJG53_012207</name>
</gene>
<evidence type="ECO:0000313" key="1">
    <source>
        <dbReference type="EMBL" id="KAI4574031.1"/>
    </source>
</evidence>
<reference evidence="1" key="1">
    <citation type="submission" date="2022-03" db="EMBL/GenBank/DDBJ databases">
        <title>Genomic analyses of argali, domestic sheep and their hybrids provide insights into chromosomal evolution, heterosis and genetic basis of agronomic traits.</title>
        <authorList>
            <person name="Li M."/>
        </authorList>
    </citation>
    <scope>NUCLEOTIDE SEQUENCE</scope>
    <source>
        <strain evidence="1">F1 hybrid</strain>
    </source>
</reference>
<dbReference type="EMBL" id="CM043039">
    <property type="protein sequence ID" value="KAI4574031.1"/>
    <property type="molecule type" value="Genomic_DNA"/>
</dbReference>
<evidence type="ECO:0000313" key="2">
    <source>
        <dbReference type="Proteomes" id="UP001057279"/>
    </source>
</evidence>
<protein>
    <submittedName>
        <fullName evidence="1">Uncharacterized protein</fullName>
    </submittedName>
</protein>
<keyword evidence="2" id="KW-1185">Reference proteome</keyword>
<sequence>CDVNAGNAFPTKQGKDPSSRATRRKRGSSGCGRDPRSSSRMETCENVLDFLKLRLMLTSYDGDERDRLWWPQDWCCRLTSGTSGTRSCGLRKGQSPCELLAGLWGFLTVGCRILRPCVESGPEPEDSSPVLTRILGYFWSLLSGVLKTYNGVLRDRLWWPQERPVRMRVDREPLGIPLPSMPGPKTLCGVGAGT</sequence>